<dbReference type="CDD" id="cd12577">
    <property type="entry name" value="RRM1_Hrp1p"/>
    <property type="match status" value="1"/>
</dbReference>
<evidence type="ECO:0000256" key="2">
    <source>
        <dbReference type="ARBA" id="ARBA00022884"/>
    </source>
</evidence>
<dbReference type="Proteomes" id="UP000054477">
    <property type="component" value="Unassembled WGS sequence"/>
</dbReference>
<sequence>MSKANLDSDLYGDIYGDEYNEYAVPVQDADLQEQDETQEEAQPEESKESSPEHDVQSSKNAPFVVQDAHRSLPAKPSAQSTQAAQLSYSAQIAKQFSVYQQTPSQERQQRTQIPLPQNPRDSRPTNPIPTVTTSADSGQSASDPNGVFGKKPSEMHDAGKMFIGGLNWDTTDEGLRDYFQQFAKVDACTIMREPNGTSRGFAFLTFEDPAAVNVVVTREHVLDGKSIDPKRAIPREEHLRNTRYFVGGLSANTTSDSMREFFGAYGKVVDATVMLDRESGRSKGFGFVTFEDASNTEQMVGKIGLTLDDKEIEVKLAQPRSQREQTRNLVGKITNTREQERDQQDQQQFVQPTNTSFPSPNPMAMMFQRSMNQMPMMGASMPMMNMPMMGMGMGMNGFAGMGGMNPMNMMAGMNGFAGGGMGNVNALRLGMGPVGGGMPGFGMMGGNAMANSAMGMRPGMNGLGMMNATAVNNGRVNMNTGSGPNRTSRGQHSFHPYAR</sequence>
<feature type="region of interest" description="Disordered" evidence="4">
    <location>
        <begin position="19"/>
        <end position="80"/>
    </location>
</feature>
<accession>A0A0C9XB88</accession>
<feature type="compositionally biased region" description="Polar residues" evidence="4">
    <location>
        <begin position="476"/>
        <end position="491"/>
    </location>
</feature>
<dbReference type="GO" id="GO:0006417">
    <property type="term" value="P:regulation of translation"/>
    <property type="evidence" value="ECO:0007669"/>
    <property type="project" value="TreeGrafter"/>
</dbReference>
<dbReference type="InterPro" id="IPR035979">
    <property type="entry name" value="RBD_domain_sf"/>
</dbReference>
<feature type="region of interest" description="Disordered" evidence="4">
    <location>
        <begin position="335"/>
        <end position="361"/>
    </location>
</feature>
<evidence type="ECO:0000256" key="3">
    <source>
        <dbReference type="PROSITE-ProRule" id="PRU00176"/>
    </source>
</evidence>
<evidence type="ECO:0000256" key="4">
    <source>
        <dbReference type="SAM" id="MobiDB-lite"/>
    </source>
</evidence>
<dbReference type="OrthoDB" id="1875751at2759"/>
<dbReference type="InterPro" id="IPR000504">
    <property type="entry name" value="RRM_dom"/>
</dbReference>
<dbReference type="InterPro" id="IPR034156">
    <property type="entry name" value="Hrp1_RRM1"/>
</dbReference>
<keyword evidence="7" id="KW-1185">Reference proteome</keyword>
<dbReference type="GO" id="GO:0003729">
    <property type="term" value="F:mRNA binding"/>
    <property type="evidence" value="ECO:0007669"/>
    <property type="project" value="TreeGrafter"/>
</dbReference>
<evidence type="ECO:0000313" key="7">
    <source>
        <dbReference type="Proteomes" id="UP000054477"/>
    </source>
</evidence>
<dbReference type="Pfam" id="PF00076">
    <property type="entry name" value="RRM_1"/>
    <property type="match status" value="2"/>
</dbReference>
<dbReference type="PANTHER" id="PTHR48032">
    <property type="entry name" value="RNA-BINDING PROTEIN MUSASHI HOMOLOG RBP6"/>
    <property type="match status" value="1"/>
</dbReference>
<protein>
    <recommendedName>
        <fullName evidence="5">RRM domain-containing protein</fullName>
    </recommendedName>
</protein>
<organism evidence="6 7">
    <name type="scientific">Laccaria amethystina LaAM-08-1</name>
    <dbReference type="NCBI Taxonomy" id="1095629"/>
    <lineage>
        <taxon>Eukaryota</taxon>
        <taxon>Fungi</taxon>
        <taxon>Dikarya</taxon>
        <taxon>Basidiomycota</taxon>
        <taxon>Agaricomycotina</taxon>
        <taxon>Agaricomycetes</taxon>
        <taxon>Agaricomycetidae</taxon>
        <taxon>Agaricales</taxon>
        <taxon>Agaricineae</taxon>
        <taxon>Hydnangiaceae</taxon>
        <taxon>Laccaria</taxon>
    </lineage>
</organism>
<feature type="compositionally biased region" description="Polar residues" evidence="4">
    <location>
        <begin position="349"/>
        <end position="358"/>
    </location>
</feature>
<evidence type="ECO:0000313" key="6">
    <source>
        <dbReference type="EMBL" id="KIK09510.1"/>
    </source>
</evidence>
<evidence type="ECO:0000256" key="1">
    <source>
        <dbReference type="ARBA" id="ARBA00022737"/>
    </source>
</evidence>
<gene>
    <name evidence="6" type="ORF">K443DRAFT_671407</name>
</gene>
<dbReference type="InterPro" id="IPR012677">
    <property type="entry name" value="Nucleotide-bd_a/b_plait_sf"/>
</dbReference>
<feature type="region of interest" description="Disordered" evidence="4">
    <location>
        <begin position="99"/>
        <end position="152"/>
    </location>
</feature>
<keyword evidence="1" id="KW-0677">Repeat</keyword>
<dbReference type="SMART" id="SM00360">
    <property type="entry name" value="RRM"/>
    <property type="match status" value="2"/>
</dbReference>
<keyword evidence="2 3" id="KW-0694">RNA-binding</keyword>
<feature type="domain" description="RRM" evidence="5">
    <location>
        <begin position="242"/>
        <end position="319"/>
    </location>
</feature>
<dbReference type="Gene3D" id="3.30.70.330">
    <property type="match status" value="2"/>
</dbReference>
<feature type="compositionally biased region" description="Acidic residues" evidence="4">
    <location>
        <begin position="30"/>
        <end position="43"/>
    </location>
</feature>
<feature type="compositionally biased region" description="Polar residues" evidence="4">
    <location>
        <begin position="99"/>
        <end position="115"/>
    </location>
</feature>
<reference evidence="7" key="2">
    <citation type="submission" date="2015-01" db="EMBL/GenBank/DDBJ databases">
        <title>Evolutionary Origins and Diversification of the Mycorrhizal Mutualists.</title>
        <authorList>
            <consortium name="DOE Joint Genome Institute"/>
            <consortium name="Mycorrhizal Genomics Consortium"/>
            <person name="Kohler A."/>
            <person name="Kuo A."/>
            <person name="Nagy L.G."/>
            <person name="Floudas D."/>
            <person name="Copeland A."/>
            <person name="Barry K.W."/>
            <person name="Cichocki N."/>
            <person name="Veneault-Fourrey C."/>
            <person name="LaButti K."/>
            <person name="Lindquist E.A."/>
            <person name="Lipzen A."/>
            <person name="Lundell T."/>
            <person name="Morin E."/>
            <person name="Murat C."/>
            <person name="Riley R."/>
            <person name="Ohm R."/>
            <person name="Sun H."/>
            <person name="Tunlid A."/>
            <person name="Henrissat B."/>
            <person name="Grigoriev I.V."/>
            <person name="Hibbett D.S."/>
            <person name="Martin F."/>
        </authorList>
    </citation>
    <scope>NUCLEOTIDE SEQUENCE [LARGE SCALE GENOMIC DNA]</scope>
    <source>
        <strain evidence="7">LaAM-08-1</strain>
    </source>
</reference>
<dbReference type="HOGENOM" id="CLU_012062_0_3_1"/>
<dbReference type="PANTHER" id="PTHR48032:SF6">
    <property type="entry name" value="RNA-BINDING (RRM_RBD_RNP MOTIFS) FAMILY PROTEIN"/>
    <property type="match status" value="1"/>
</dbReference>
<evidence type="ECO:0000259" key="5">
    <source>
        <dbReference type="PROSITE" id="PS50102"/>
    </source>
</evidence>
<feature type="compositionally biased region" description="Basic and acidic residues" evidence="4">
    <location>
        <begin position="44"/>
        <end position="56"/>
    </location>
</feature>
<feature type="compositionally biased region" description="Basic and acidic residues" evidence="4">
    <location>
        <begin position="335"/>
        <end position="344"/>
    </location>
</feature>
<dbReference type="EMBL" id="KN838538">
    <property type="protein sequence ID" value="KIK09510.1"/>
    <property type="molecule type" value="Genomic_DNA"/>
</dbReference>
<feature type="compositionally biased region" description="Polar residues" evidence="4">
    <location>
        <begin position="124"/>
        <end position="143"/>
    </location>
</feature>
<dbReference type="AlphaFoldDB" id="A0A0C9XB88"/>
<dbReference type="PROSITE" id="PS50102">
    <property type="entry name" value="RRM"/>
    <property type="match status" value="2"/>
</dbReference>
<reference evidence="6 7" key="1">
    <citation type="submission" date="2014-04" db="EMBL/GenBank/DDBJ databases">
        <authorList>
            <consortium name="DOE Joint Genome Institute"/>
            <person name="Kuo A."/>
            <person name="Kohler A."/>
            <person name="Nagy L.G."/>
            <person name="Floudas D."/>
            <person name="Copeland A."/>
            <person name="Barry K.W."/>
            <person name="Cichocki N."/>
            <person name="Veneault-Fourrey C."/>
            <person name="LaButti K."/>
            <person name="Lindquist E.A."/>
            <person name="Lipzen A."/>
            <person name="Lundell T."/>
            <person name="Morin E."/>
            <person name="Murat C."/>
            <person name="Sun H."/>
            <person name="Tunlid A."/>
            <person name="Henrissat B."/>
            <person name="Grigoriev I.V."/>
            <person name="Hibbett D.S."/>
            <person name="Martin F."/>
            <person name="Nordberg H.P."/>
            <person name="Cantor M.N."/>
            <person name="Hua S.X."/>
        </authorList>
    </citation>
    <scope>NUCLEOTIDE SEQUENCE [LARGE SCALE GENOMIC DNA]</scope>
    <source>
        <strain evidence="6 7">LaAM-08-1</strain>
    </source>
</reference>
<dbReference type="SUPFAM" id="SSF54928">
    <property type="entry name" value="RNA-binding domain, RBD"/>
    <property type="match status" value="2"/>
</dbReference>
<feature type="region of interest" description="Disordered" evidence="4">
    <location>
        <begin position="476"/>
        <end position="499"/>
    </location>
</feature>
<feature type="domain" description="RRM" evidence="5">
    <location>
        <begin position="159"/>
        <end position="233"/>
    </location>
</feature>
<dbReference type="STRING" id="1095629.A0A0C9XB88"/>
<name>A0A0C9XB88_9AGAR</name>
<proteinExistence type="predicted"/>